<dbReference type="AlphaFoldDB" id="A0A0J7MUZ1"/>
<name>A0A0J7MUZ1_LASNI</name>
<comment type="caution">
    <text evidence="1">The sequence shown here is derived from an EMBL/GenBank/DDBJ whole genome shotgun (WGS) entry which is preliminary data.</text>
</comment>
<reference evidence="1 2" key="1">
    <citation type="submission" date="2015-04" db="EMBL/GenBank/DDBJ databases">
        <title>Lasius niger genome sequencing.</title>
        <authorList>
            <person name="Konorov E.A."/>
            <person name="Nikitin M.A."/>
            <person name="Kirill M.V."/>
            <person name="Chang P."/>
        </authorList>
    </citation>
    <scope>NUCLEOTIDE SEQUENCE [LARGE SCALE GENOMIC DNA]</scope>
    <source>
        <tissue evidence="1">Whole</tissue>
    </source>
</reference>
<keyword evidence="2" id="KW-1185">Reference proteome</keyword>
<protein>
    <submittedName>
        <fullName evidence="1">Uncharacterized protein</fullName>
    </submittedName>
</protein>
<accession>A0A0J7MUZ1</accession>
<gene>
    <name evidence="1" type="ORF">RF55_17985</name>
</gene>
<evidence type="ECO:0000313" key="1">
    <source>
        <dbReference type="EMBL" id="KMQ84310.1"/>
    </source>
</evidence>
<organism evidence="1 2">
    <name type="scientific">Lasius niger</name>
    <name type="common">Black garden ant</name>
    <dbReference type="NCBI Taxonomy" id="67767"/>
    <lineage>
        <taxon>Eukaryota</taxon>
        <taxon>Metazoa</taxon>
        <taxon>Ecdysozoa</taxon>
        <taxon>Arthropoda</taxon>
        <taxon>Hexapoda</taxon>
        <taxon>Insecta</taxon>
        <taxon>Pterygota</taxon>
        <taxon>Neoptera</taxon>
        <taxon>Endopterygota</taxon>
        <taxon>Hymenoptera</taxon>
        <taxon>Apocrita</taxon>
        <taxon>Aculeata</taxon>
        <taxon>Formicoidea</taxon>
        <taxon>Formicidae</taxon>
        <taxon>Formicinae</taxon>
        <taxon>Lasius</taxon>
        <taxon>Lasius</taxon>
    </lineage>
</organism>
<dbReference type="EMBL" id="LBMM01016771">
    <property type="protein sequence ID" value="KMQ84310.1"/>
    <property type="molecule type" value="Genomic_DNA"/>
</dbReference>
<dbReference type="PaxDb" id="67767-A0A0J7MUZ1"/>
<dbReference type="Proteomes" id="UP000036403">
    <property type="component" value="Unassembled WGS sequence"/>
</dbReference>
<sequence length="90" mass="9979">MVAPNLPTLPNLIDKCTTFDDRPIYKTAKKTAFSDNAAEGAAILGLKIAKLEDTKGYQKKINATEAQEEDLTKLAKYMKKMMAALLEEDK</sequence>
<evidence type="ECO:0000313" key="2">
    <source>
        <dbReference type="Proteomes" id="UP000036403"/>
    </source>
</evidence>
<proteinExistence type="predicted"/>